<dbReference type="PANTHER" id="PTHR25465:SF32">
    <property type="entry name" value="BLOODTHIRSTY-RELATED GENE FAMILY, MEMBER 16 ISOFORM X1-RELATED"/>
    <property type="match status" value="1"/>
</dbReference>
<dbReference type="GO" id="GO:0008270">
    <property type="term" value="F:zinc ion binding"/>
    <property type="evidence" value="ECO:0007669"/>
    <property type="project" value="UniProtKB-KW"/>
</dbReference>
<keyword evidence="2" id="KW-0863">Zinc-finger</keyword>
<evidence type="ECO:0000256" key="2">
    <source>
        <dbReference type="ARBA" id="ARBA00022771"/>
    </source>
</evidence>
<name>A0AAD9B0F8_DISEL</name>
<dbReference type="AlphaFoldDB" id="A0AAD9B0F8"/>
<keyword evidence="5" id="KW-1185">Reference proteome</keyword>
<dbReference type="Pfam" id="PF22586">
    <property type="entry name" value="ANCHR-like_BBOX"/>
    <property type="match status" value="1"/>
</dbReference>
<evidence type="ECO:0000313" key="5">
    <source>
        <dbReference type="Proteomes" id="UP001228049"/>
    </source>
</evidence>
<protein>
    <submittedName>
        <fullName evidence="4">Tripartite motif-containing protein 29</fullName>
    </submittedName>
</protein>
<organism evidence="4 5">
    <name type="scientific">Dissostichus eleginoides</name>
    <name type="common">Patagonian toothfish</name>
    <name type="synonym">Dissostichus amissus</name>
    <dbReference type="NCBI Taxonomy" id="100907"/>
    <lineage>
        <taxon>Eukaryota</taxon>
        <taxon>Metazoa</taxon>
        <taxon>Chordata</taxon>
        <taxon>Craniata</taxon>
        <taxon>Vertebrata</taxon>
        <taxon>Euteleostomi</taxon>
        <taxon>Actinopterygii</taxon>
        <taxon>Neopterygii</taxon>
        <taxon>Teleostei</taxon>
        <taxon>Neoteleostei</taxon>
        <taxon>Acanthomorphata</taxon>
        <taxon>Eupercaria</taxon>
        <taxon>Perciformes</taxon>
        <taxon>Notothenioidei</taxon>
        <taxon>Nototheniidae</taxon>
        <taxon>Dissostichus</taxon>
    </lineage>
</organism>
<dbReference type="EMBL" id="JASDAP010000316">
    <property type="protein sequence ID" value="KAK1875070.1"/>
    <property type="molecule type" value="Genomic_DNA"/>
</dbReference>
<keyword evidence="1" id="KW-0479">Metal-binding</keyword>
<sequence>MPPGGDSTEVVWCDVCTGGKQPAVSSCLTCTASYCREHLQPHLSSSFYSKHPLMEPQEALRGRTCRTHRRLMEVRGITLTVTHINLLDAPPPNGGRTAAPKGGEGITLTVTHINLQDAPPPNGGRTAAKWRTHRRLMEVRGITLTVTHINLQDAPPPNGGRTAAKW</sequence>
<feature type="non-terminal residue" evidence="4">
    <location>
        <position position="166"/>
    </location>
</feature>
<accession>A0AAD9B0F8</accession>
<dbReference type="Proteomes" id="UP001228049">
    <property type="component" value="Unassembled WGS sequence"/>
</dbReference>
<reference evidence="4" key="1">
    <citation type="submission" date="2023-04" db="EMBL/GenBank/DDBJ databases">
        <title>Chromosome-level genome of Chaenocephalus aceratus.</title>
        <authorList>
            <person name="Park H."/>
        </authorList>
    </citation>
    <scope>NUCLEOTIDE SEQUENCE</scope>
    <source>
        <strain evidence="4">DE</strain>
        <tissue evidence="4">Muscle</tissue>
    </source>
</reference>
<dbReference type="PANTHER" id="PTHR25465">
    <property type="entry name" value="B-BOX DOMAIN CONTAINING"/>
    <property type="match status" value="1"/>
</dbReference>
<evidence type="ECO:0000313" key="4">
    <source>
        <dbReference type="EMBL" id="KAK1875070.1"/>
    </source>
</evidence>
<keyword evidence="3" id="KW-0862">Zinc</keyword>
<evidence type="ECO:0000256" key="1">
    <source>
        <dbReference type="ARBA" id="ARBA00022723"/>
    </source>
</evidence>
<dbReference type="InterPro" id="IPR051051">
    <property type="entry name" value="E3_ubiq-ligase_TRIM/RNF"/>
</dbReference>
<proteinExistence type="predicted"/>
<dbReference type="Gene3D" id="4.10.830.40">
    <property type="match status" value="1"/>
</dbReference>
<evidence type="ECO:0000256" key="3">
    <source>
        <dbReference type="ARBA" id="ARBA00022833"/>
    </source>
</evidence>
<gene>
    <name evidence="4" type="ORF">KUDE01_000065</name>
</gene>
<comment type="caution">
    <text evidence="4">The sequence shown here is derived from an EMBL/GenBank/DDBJ whole genome shotgun (WGS) entry which is preliminary data.</text>
</comment>